<dbReference type="CDD" id="cd17325">
    <property type="entry name" value="MFS_MdtG_SLC18_like"/>
    <property type="match status" value="1"/>
</dbReference>
<dbReference type="InterPro" id="IPR020846">
    <property type="entry name" value="MFS_dom"/>
</dbReference>
<comment type="similarity">
    <text evidence="2">Belongs to the major facilitator superfamily. Vesicular transporter family.</text>
</comment>
<dbReference type="STRING" id="112498.A0A2D3UL91"/>
<evidence type="ECO:0000256" key="7">
    <source>
        <dbReference type="SAM" id="Phobius"/>
    </source>
</evidence>
<feature type="transmembrane region" description="Helical" evidence="7">
    <location>
        <begin position="31"/>
        <end position="53"/>
    </location>
</feature>
<keyword evidence="3" id="KW-0813">Transport</keyword>
<feature type="transmembrane region" description="Helical" evidence="7">
    <location>
        <begin position="272"/>
        <end position="291"/>
    </location>
</feature>
<dbReference type="PANTHER" id="PTHR23506:SF23">
    <property type="entry name" value="GH10249P"/>
    <property type="match status" value="1"/>
</dbReference>
<comment type="subcellular location">
    <subcellularLocation>
        <location evidence="1">Membrane</location>
        <topology evidence="1">Multi-pass membrane protein</topology>
    </subcellularLocation>
</comment>
<organism evidence="9 10">
    <name type="scientific">Ramularia collo-cygni</name>
    <dbReference type="NCBI Taxonomy" id="112498"/>
    <lineage>
        <taxon>Eukaryota</taxon>
        <taxon>Fungi</taxon>
        <taxon>Dikarya</taxon>
        <taxon>Ascomycota</taxon>
        <taxon>Pezizomycotina</taxon>
        <taxon>Dothideomycetes</taxon>
        <taxon>Dothideomycetidae</taxon>
        <taxon>Mycosphaerellales</taxon>
        <taxon>Mycosphaerellaceae</taxon>
        <taxon>Ramularia</taxon>
    </lineage>
</organism>
<keyword evidence="5 7" id="KW-1133">Transmembrane helix</keyword>
<dbReference type="Pfam" id="PF07690">
    <property type="entry name" value="MFS_1"/>
    <property type="match status" value="1"/>
</dbReference>
<feature type="transmembrane region" description="Helical" evidence="7">
    <location>
        <begin position="88"/>
        <end position="113"/>
    </location>
</feature>
<gene>
    <name evidence="9" type="ORF">RCC_00115</name>
</gene>
<dbReference type="InterPro" id="IPR050930">
    <property type="entry name" value="MFS_Vesicular_Transporter"/>
</dbReference>
<dbReference type="Proteomes" id="UP000225277">
    <property type="component" value="Unassembled WGS sequence"/>
</dbReference>
<dbReference type="EMBL" id="FJUY01000001">
    <property type="protein sequence ID" value="CZT14142.1"/>
    <property type="molecule type" value="Genomic_DNA"/>
</dbReference>
<keyword evidence="10" id="KW-1185">Reference proteome</keyword>
<proteinExistence type="inferred from homology"/>
<feature type="transmembrane region" description="Helical" evidence="7">
    <location>
        <begin position="65"/>
        <end position="82"/>
    </location>
</feature>
<dbReference type="PANTHER" id="PTHR23506">
    <property type="entry name" value="GH10249P"/>
    <property type="match status" value="1"/>
</dbReference>
<dbReference type="RefSeq" id="XP_023621040.1">
    <property type="nucleotide sequence ID" value="XM_023765272.1"/>
</dbReference>
<dbReference type="GeneID" id="35595521"/>
<keyword evidence="4 7" id="KW-0812">Transmembrane</keyword>
<evidence type="ECO:0000313" key="10">
    <source>
        <dbReference type="Proteomes" id="UP000225277"/>
    </source>
</evidence>
<dbReference type="InterPro" id="IPR036259">
    <property type="entry name" value="MFS_trans_sf"/>
</dbReference>
<dbReference type="InterPro" id="IPR011701">
    <property type="entry name" value="MFS"/>
</dbReference>
<evidence type="ECO:0000256" key="3">
    <source>
        <dbReference type="ARBA" id="ARBA00022448"/>
    </source>
</evidence>
<feature type="transmembrane region" description="Helical" evidence="7">
    <location>
        <begin position="208"/>
        <end position="233"/>
    </location>
</feature>
<dbReference type="PROSITE" id="PS50850">
    <property type="entry name" value="MFS"/>
    <property type="match status" value="1"/>
</dbReference>
<dbReference type="InterPro" id="IPR001958">
    <property type="entry name" value="Tet-R_TetA/multi-R_MdtG-like"/>
</dbReference>
<dbReference type="SUPFAM" id="SSF103473">
    <property type="entry name" value="MFS general substrate transporter"/>
    <property type="match status" value="1"/>
</dbReference>
<evidence type="ECO:0000256" key="4">
    <source>
        <dbReference type="ARBA" id="ARBA00022692"/>
    </source>
</evidence>
<accession>A0A2D3UL91</accession>
<evidence type="ECO:0000259" key="8">
    <source>
        <dbReference type="PROSITE" id="PS50850"/>
    </source>
</evidence>
<sequence>MTHQDIFTYGLLTPTLPFALPNRAHVPAKDVQTYTSVVLALAPATIVVTAPLAGWLSDRAARRRPLFISAVIIQAIATGLFTDGRSLALWLSGAVLAGISSAVVWSSSLAMILDRIPKENIAESLGYTSLSLGLGIFLGPILGGVLWEHAGPYAAWGLCFGFLAIDLALRLLAIEEPRSREDSVRHEDEEKASVQFLPALRLLSSPRLLWGLWATIVQGIALSAFDAALVIFARNTFHWNSTAAGLLYIPFVLPSFLSPWVGQFADRHGGRLLATFGFLLATVVLTCLRFVDHNSISQKVLLCALLFLASLAMGSTLSVFSAEAAHVVFEYEEEHPGSFVARVPLHRPRVAGGLPILLGPLLDPCGEALYKELRVGKH</sequence>
<evidence type="ECO:0000256" key="1">
    <source>
        <dbReference type="ARBA" id="ARBA00004141"/>
    </source>
</evidence>
<evidence type="ECO:0000256" key="2">
    <source>
        <dbReference type="ARBA" id="ARBA00006829"/>
    </source>
</evidence>
<dbReference type="OrthoDB" id="5086884at2759"/>
<dbReference type="Gene3D" id="1.20.1250.20">
    <property type="entry name" value="MFS general substrate transporter like domains"/>
    <property type="match status" value="2"/>
</dbReference>
<dbReference type="GO" id="GO:0022857">
    <property type="term" value="F:transmembrane transporter activity"/>
    <property type="evidence" value="ECO:0007669"/>
    <property type="project" value="InterPro"/>
</dbReference>
<protein>
    <recommendedName>
        <fullName evidence="8">Major facilitator superfamily (MFS) profile domain-containing protein</fullName>
    </recommendedName>
</protein>
<name>A0A2D3UL91_9PEZI</name>
<evidence type="ECO:0000256" key="5">
    <source>
        <dbReference type="ARBA" id="ARBA00022989"/>
    </source>
</evidence>
<evidence type="ECO:0000256" key="6">
    <source>
        <dbReference type="ARBA" id="ARBA00023136"/>
    </source>
</evidence>
<feature type="domain" description="Major facilitator superfamily (MFS) profile" evidence="8">
    <location>
        <begin position="1"/>
        <end position="378"/>
    </location>
</feature>
<dbReference type="PRINTS" id="PR01035">
    <property type="entry name" value="TCRTETA"/>
</dbReference>
<evidence type="ECO:0000313" key="9">
    <source>
        <dbReference type="EMBL" id="CZT14142.1"/>
    </source>
</evidence>
<feature type="transmembrane region" description="Helical" evidence="7">
    <location>
        <begin position="297"/>
        <end position="320"/>
    </location>
</feature>
<dbReference type="GO" id="GO:0016020">
    <property type="term" value="C:membrane"/>
    <property type="evidence" value="ECO:0007669"/>
    <property type="project" value="UniProtKB-SubCell"/>
</dbReference>
<dbReference type="AlphaFoldDB" id="A0A2D3UL91"/>
<keyword evidence="6 7" id="KW-0472">Membrane</keyword>
<reference evidence="9 10" key="1">
    <citation type="submission" date="2016-03" db="EMBL/GenBank/DDBJ databases">
        <authorList>
            <person name="Ploux O."/>
        </authorList>
    </citation>
    <scope>NUCLEOTIDE SEQUENCE [LARGE SCALE GENOMIC DNA]</scope>
    <source>
        <strain evidence="9 10">URUG2</strain>
    </source>
</reference>
<feature type="transmembrane region" description="Helical" evidence="7">
    <location>
        <begin position="239"/>
        <end position="260"/>
    </location>
</feature>
<feature type="transmembrane region" description="Helical" evidence="7">
    <location>
        <begin position="125"/>
        <end position="147"/>
    </location>
</feature>